<dbReference type="STRING" id="100816.A0A175WB29"/>
<organism evidence="3 4">
    <name type="scientific">Madurella mycetomatis</name>
    <dbReference type="NCBI Taxonomy" id="100816"/>
    <lineage>
        <taxon>Eukaryota</taxon>
        <taxon>Fungi</taxon>
        <taxon>Dikarya</taxon>
        <taxon>Ascomycota</taxon>
        <taxon>Pezizomycotina</taxon>
        <taxon>Sordariomycetes</taxon>
        <taxon>Sordariomycetidae</taxon>
        <taxon>Sordariales</taxon>
        <taxon>Sordariales incertae sedis</taxon>
        <taxon>Madurella</taxon>
    </lineage>
</organism>
<evidence type="ECO:0000313" key="3">
    <source>
        <dbReference type="EMBL" id="KXX80689.1"/>
    </source>
</evidence>
<dbReference type="AlphaFoldDB" id="A0A175WB29"/>
<evidence type="ECO:0000259" key="2">
    <source>
        <dbReference type="Pfam" id="PF01965"/>
    </source>
</evidence>
<dbReference type="SUPFAM" id="SSF52317">
    <property type="entry name" value="Class I glutamine amidotransferase-like"/>
    <property type="match status" value="1"/>
</dbReference>
<dbReference type="InterPro" id="IPR029062">
    <property type="entry name" value="Class_I_gatase-like"/>
</dbReference>
<dbReference type="OrthoDB" id="543156at2759"/>
<dbReference type="PANTHER" id="PTHR43130:SF15">
    <property type="entry name" value="THIJ_PFPI FAMILY PROTEIN (AFU_ORTHOLOGUE AFUA_5G14240)"/>
    <property type="match status" value="1"/>
</dbReference>
<dbReference type="Proteomes" id="UP000078237">
    <property type="component" value="Unassembled WGS sequence"/>
</dbReference>
<dbReference type="CDD" id="cd03139">
    <property type="entry name" value="GATase1_PfpI_2"/>
    <property type="match status" value="1"/>
</dbReference>
<comment type="caution">
    <text evidence="3">The sequence shown here is derived from an EMBL/GenBank/DDBJ whole genome shotgun (WGS) entry which is preliminary data.</text>
</comment>
<protein>
    <submittedName>
        <fullName evidence="3">Isonitrile hydratase</fullName>
    </submittedName>
</protein>
<proteinExistence type="predicted"/>
<evidence type="ECO:0000313" key="4">
    <source>
        <dbReference type="Proteomes" id="UP000078237"/>
    </source>
</evidence>
<feature type="chain" id="PRO_5008043852" evidence="1">
    <location>
        <begin position="32"/>
        <end position="274"/>
    </location>
</feature>
<sequence length="274" mass="29690">MLFPAATRAKLITASLALLSISLSFVNPTAAKPIASRTCASDNHTVTDPAKPGPTHYGILLPQSLAPLDVFGPLEVFQALARSTHLQLSVLARTLDPVSSGPSNDATNRYNSTFWPSFVPTHTYADDPDIQVLLVPGGGVARSPDLGPEIEYIRKVFPRLEYLITICTGSGIAAQAGVLDGHRATTNKRAWAETVQKGPNVKWVSPARWVDDGKVWSSSGVTAGIDLAFAFLEAKYPNGTAMAEFFSSVMEHERILDWRYDPYAEKLKIPPTNN</sequence>
<keyword evidence="1" id="KW-0732">Signal</keyword>
<dbReference type="InterPro" id="IPR052158">
    <property type="entry name" value="INH-QAR"/>
</dbReference>
<accession>A0A175WB29</accession>
<evidence type="ECO:0000256" key="1">
    <source>
        <dbReference type="SAM" id="SignalP"/>
    </source>
</evidence>
<name>A0A175WB29_9PEZI</name>
<gene>
    <name evidence="3" type="ORF">MMYC01_202109</name>
</gene>
<reference evidence="3 4" key="1">
    <citation type="journal article" date="2016" name="Genome Announc.">
        <title>Genome Sequence of Madurella mycetomatis mm55, Isolated from a Human Mycetoma Case in Sudan.</title>
        <authorList>
            <person name="Smit S."/>
            <person name="Derks M.F."/>
            <person name="Bervoets S."/>
            <person name="Fahal A."/>
            <person name="van Leeuwen W."/>
            <person name="van Belkum A."/>
            <person name="van de Sande W.W."/>
        </authorList>
    </citation>
    <scope>NUCLEOTIDE SEQUENCE [LARGE SCALE GENOMIC DNA]</scope>
    <source>
        <strain evidence="4">mm55</strain>
    </source>
</reference>
<keyword evidence="4" id="KW-1185">Reference proteome</keyword>
<dbReference type="InterPro" id="IPR002818">
    <property type="entry name" value="DJ-1/PfpI"/>
</dbReference>
<dbReference type="Gene3D" id="3.40.50.880">
    <property type="match status" value="1"/>
</dbReference>
<dbReference type="EMBL" id="LCTW02000053">
    <property type="protein sequence ID" value="KXX80689.1"/>
    <property type="molecule type" value="Genomic_DNA"/>
</dbReference>
<feature type="signal peptide" evidence="1">
    <location>
        <begin position="1"/>
        <end position="31"/>
    </location>
</feature>
<dbReference type="PANTHER" id="PTHR43130">
    <property type="entry name" value="ARAC-FAMILY TRANSCRIPTIONAL REGULATOR"/>
    <property type="match status" value="1"/>
</dbReference>
<dbReference type="VEuPathDB" id="FungiDB:MMYC01_202109"/>
<dbReference type="Pfam" id="PF01965">
    <property type="entry name" value="DJ-1_PfpI"/>
    <property type="match status" value="1"/>
</dbReference>
<feature type="domain" description="DJ-1/PfpI" evidence="2">
    <location>
        <begin position="117"/>
        <end position="233"/>
    </location>
</feature>